<comment type="similarity">
    <text evidence="3">Belongs to the bacterial microcompartments protein family.</text>
</comment>
<proteinExistence type="inferred from homology"/>
<dbReference type="GO" id="GO:0031469">
    <property type="term" value="C:bacterial microcompartment"/>
    <property type="evidence" value="ECO:0007669"/>
    <property type="project" value="UniProtKB-SubCell"/>
</dbReference>
<evidence type="ECO:0000259" key="4">
    <source>
        <dbReference type="PROSITE" id="PS51930"/>
    </source>
</evidence>
<keyword evidence="2" id="KW-1283">Bacterial microcompartment</keyword>
<dbReference type="SUPFAM" id="SSF143414">
    <property type="entry name" value="CcmK-like"/>
    <property type="match status" value="1"/>
</dbReference>
<dbReference type="AlphaFoldDB" id="A0AAP8QEB5"/>
<dbReference type="PANTHER" id="PTHR33941">
    <property type="entry name" value="PROPANEDIOL UTILIZATION PROTEIN PDUA"/>
    <property type="match status" value="1"/>
</dbReference>
<dbReference type="SMART" id="SM00877">
    <property type="entry name" value="BMC"/>
    <property type="match status" value="1"/>
</dbReference>
<evidence type="ECO:0000313" key="5">
    <source>
        <dbReference type="EMBL" id="PPB08235.1"/>
    </source>
</evidence>
<gene>
    <name evidence="5" type="ORF">C4A77_08620</name>
</gene>
<comment type="caution">
    <text evidence="5">The sequence shown here is derived from an EMBL/GenBank/DDBJ whole genome shotgun (WGS) entry which is preliminary data.</text>
</comment>
<organism evidence="5 6">
    <name type="scientific">Brevibacillus laterosporus</name>
    <name type="common">Bacillus laterosporus</name>
    <dbReference type="NCBI Taxonomy" id="1465"/>
    <lineage>
        <taxon>Bacteria</taxon>
        <taxon>Bacillati</taxon>
        <taxon>Bacillota</taxon>
        <taxon>Bacilli</taxon>
        <taxon>Bacillales</taxon>
        <taxon>Paenibacillaceae</taxon>
        <taxon>Brevibacillus</taxon>
    </lineage>
</organism>
<dbReference type="PANTHER" id="PTHR33941:SF11">
    <property type="entry name" value="BACTERIAL MICROCOMPARTMENT SHELL PROTEIN PDUJ"/>
    <property type="match status" value="1"/>
</dbReference>
<dbReference type="CDD" id="cd07045">
    <property type="entry name" value="BMC_CcmK_like"/>
    <property type="match status" value="1"/>
</dbReference>
<sequence>MIKNALGLIEVKGLLASIEAADTAMKVANVTLIGFEKIKNGFVTVKITGDVSAVTSAVEAGAEAVNRFGTLISKHVISNPDDSLYGIVDQPHVLPFHTKDNRQNTQMTQAPPKTKALEVADNSMTIEEVQCLDNETPSAPKESIPTAISGPLTNSANSLIISPNSPVEQLESMTVGELREEAKRLGIATINNRQVKQAKKAQLVQEITKLHKEGVTTT</sequence>
<reference evidence="5 6" key="1">
    <citation type="submission" date="2018-02" db="EMBL/GenBank/DDBJ databases">
        <title>Comparative analysis of genomes of three Brevibacillus laterosporus strains producers of potent antimicrobials isolated from silage.</title>
        <authorList>
            <person name="Kojic M."/>
            <person name="Miljkovic M."/>
            <person name="Studholme D."/>
            <person name="Filipic B."/>
        </authorList>
    </citation>
    <scope>NUCLEOTIDE SEQUENCE [LARGE SCALE GENOMIC DNA]</scope>
    <source>
        <strain evidence="5 6">BGSP11</strain>
    </source>
</reference>
<protein>
    <recommendedName>
        <fullName evidence="4">BMC domain-containing protein</fullName>
    </recommendedName>
</protein>
<evidence type="ECO:0000256" key="3">
    <source>
        <dbReference type="PROSITE-ProRule" id="PRU01278"/>
    </source>
</evidence>
<dbReference type="PROSITE" id="PS51930">
    <property type="entry name" value="BMC_2"/>
    <property type="match status" value="1"/>
</dbReference>
<comment type="subcellular location">
    <subcellularLocation>
        <location evidence="1">Bacterial microcompartment</location>
    </subcellularLocation>
</comment>
<name>A0AAP8QEB5_BRELA</name>
<dbReference type="RefSeq" id="WP_104031496.1">
    <property type="nucleotide sequence ID" value="NZ_JANSGW010000009.1"/>
</dbReference>
<evidence type="ECO:0000256" key="1">
    <source>
        <dbReference type="ARBA" id="ARBA00024322"/>
    </source>
</evidence>
<feature type="domain" description="BMC" evidence="4">
    <location>
        <begin position="5"/>
        <end position="89"/>
    </location>
</feature>
<dbReference type="InterPro" id="IPR050575">
    <property type="entry name" value="BMC_shell"/>
</dbReference>
<evidence type="ECO:0000256" key="2">
    <source>
        <dbReference type="ARBA" id="ARBA00024446"/>
    </source>
</evidence>
<dbReference type="InterPro" id="IPR044872">
    <property type="entry name" value="CcmK/CsoS1_BMC"/>
</dbReference>
<dbReference type="EMBL" id="PRKQ01000008">
    <property type="protein sequence ID" value="PPB08235.1"/>
    <property type="molecule type" value="Genomic_DNA"/>
</dbReference>
<dbReference type="Proteomes" id="UP000239759">
    <property type="component" value="Unassembled WGS sequence"/>
</dbReference>
<evidence type="ECO:0000313" key="6">
    <source>
        <dbReference type="Proteomes" id="UP000239759"/>
    </source>
</evidence>
<accession>A0AAP8QEB5</accession>
<dbReference type="InterPro" id="IPR000249">
    <property type="entry name" value="BMC_dom"/>
</dbReference>
<dbReference type="InterPro" id="IPR037233">
    <property type="entry name" value="CcmK-like_sf"/>
</dbReference>
<dbReference type="Gene3D" id="3.30.70.1710">
    <property type="match status" value="1"/>
</dbReference>
<dbReference type="Pfam" id="PF00936">
    <property type="entry name" value="BMC"/>
    <property type="match status" value="1"/>
</dbReference>